<evidence type="ECO:0000256" key="1">
    <source>
        <dbReference type="SAM" id="MobiDB-lite"/>
    </source>
</evidence>
<feature type="non-terminal residue" evidence="2">
    <location>
        <position position="178"/>
    </location>
</feature>
<evidence type="ECO:0000313" key="3">
    <source>
        <dbReference type="Proteomes" id="UP000789901"/>
    </source>
</evidence>
<proteinExistence type="predicted"/>
<keyword evidence="3" id="KW-1185">Reference proteome</keyword>
<gene>
    <name evidence="2" type="ORF">GMARGA_LOCUS37023</name>
</gene>
<feature type="non-terminal residue" evidence="2">
    <location>
        <position position="1"/>
    </location>
</feature>
<organism evidence="2 3">
    <name type="scientific">Gigaspora margarita</name>
    <dbReference type="NCBI Taxonomy" id="4874"/>
    <lineage>
        <taxon>Eukaryota</taxon>
        <taxon>Fungi</taxon>
        <taxon>Fungi incertae sedis</taxon>
        <taxon>Mucoromycota</taxon>
        <taxon>Glomeromycotina</taxon>
        <taxon>Glomeromycetes</taxon>
        <taxon>Diversisporales</taxon>
        <taxon>Gigasporaceae</taxon>
        <taxon>Gigaspora</taxon>
    </lineage>
</organism>
<protein>
    <submittedName>
        <fullName evidence="2">31776_t:CDS:1</fullName>
    </submittedName>
</protein>
<dbReference type="EMBL" id="CAJVQB010075382">
    <property type="protein sequence ID" value="CAG8844299.1"/>
    <property type="molecule type" value="Genomic_DNA"/>
</dbReference>
<comment type="caution">
    <text evidence="2">The sequence shown here is derived from an EMBL/GenBank/DDBJ whole genome shotgun (WGS) entry which is preliminary data.</text>
</comment>
<accession>A0ABN7WZP5</accession>
<dbReference type="Proteomes" id="UP000789901">
    <property type="component" value="Unassembled WGS sequence"/>
</dbReference>
<feature type="region of interest" description="Disordered" evidence="1">
    <location>
        <begin position="159"/>
        <end position="178"/>
    </location>
</feature>
<sequence length="178" mass="21472">EQKEHYREEEYNEEIEYDSDIYNNMNDNDLILIDEINKDLDQEFQAISMNELDYIQSNKKRLICTNYQLNKMRLDVKIKKLFQKKEQEIVEILEKFKNRVLKKNKAVTKYLGIQHIELICIIRKIIKEYDYIQHKIVQDQQTSIEEMELLEINTNKLAKQGSQPSTNSKRYATSTKMR</sequence>
<evidence type="ECO:0000313" key="2">
    <source>
        <dbReference type="EMBL" id="CAG8844299.1"/>
    </source>
</evidence>
<name>A0ABN7WZP5_GIGMA</name>
<reference evidence="2 3" key="1">
    <citation type="submission" date="2021-06" db="EMBL/GenBank/DDBJ databases">
        <authorList>
            <person name="Kallberg Y."/>
            <person name="Tangrot J."/>
            <person name="Rosling A."/>
        </authorList>
    </citation>
    <scope>NUCLEOTIDE SEQUENCE [LARGE SCALE GENOMIC DNA]</scope>
    <source>
        <strain evidence="2 3">120-4 pot B 10/14</strain>
    </source>
</reference>